<dbReference type="InterPro" id="IPR036426">
    <property type="entry name" value="Bulb-type_lectin_dom_sf"/>
</dbReference>
<reference evidence="2" key="3">
    <citation type="submission" date="2025-09" db="UniProtKB">
        <authorList>
            <consortium name="Ensembl"/>
        </authorList>
    </citation>
    <scope>IDENTIFICATION</scope>
</reference>
<dbReference type="SUPFAM" id="SSF51110">
    <property type="entry name" value="alpha-D-mannose-specific plant lectins"/>
    <property type="match status" value="1"/>
</dbReference>
<dbReference type="Ensembl" id="ENSPNAT00000036853.2">
    <property type="protein sequence ID" value="ENSPNAP00000031646.1"/>
    <property type="gene ID" value="ENSPNAG00000019103.2"/>
</dbReference>
<keyword evidence="3" id="KW-1185">Reference proteome</keyword>
<protein>
    <recommendedName>
        <fullName evidence="1">Bulb-type lectin domain-containing protein</fullName>
    </recommendedName>
</protein>
<dbReference type="InterPro" id="IPR001480">
    <property type="entry name" value="Bulb-type_lectin_dom"/>
</dbReference>
<dbReference type="Gene3D" id="2.90.10.10">
    <property type="entry name" value="Bulb-type lectin domain"/>
    <property type="match status" value="2"/>
</dbReference>
<reference evidence="2 3" key="1">
    <citation type="submission" date="2020-10" db="EMBL/GenBank/DDBJ databases">
        <title>Pygocentrus nattereri (red-bellied piranha) genome, fPygNat1, primary haplotype.</title>
        <authorList>
            <person name="Myers G."/>
            <person name="Meyer A."/>
            <person name="Karagic N."/>
            <person name="Pippel M."/>
            <person name="Winkler S."/>
            <person name="Tracey A."/>
            <person name="Wood J."/>
            <person name="Formenti G."/>
            <person name="Howe K."/>
            <person name="Fedrigo O."/>
            <person name="Jarvis E.D."/>
        </authorList>
    </citation>
    <scope>NUCLEOTIDE SEQUENCE [LARGE SCALE GENOMIC DNA]</scope>
</reference>
<dbReference type="GeneTree" id="ENSGT00390000004989"/>
<organism evidence="2 3">
    <name type="scientific">Pygocentrus nattereri</name>
    <name type="common">Red-bellied piranha</name>
    <dbReference type="NCBI Taxonomy" id="42514"/>
    <lineage>
        <taxon>Eukaryota</taxon>
        <taxon>Metazoa</taxon>
        <taxon>Chordata</taxon>
        <taxon>Craniata</taxon>
        <taxon>Vertebrata</taxon>
        <taxon>Euteleostomi</taxon>
        <taxon>Actinopterygii</taxon>
        <taxon>Neopterygii</taxon>
        <taxon>Teleostei</taxon>
        <taxon>Ostariophysi</taxon>
        <taxon>Characiformes</taxon>
        <taxon>Characoidei</taxon>
        <taxon>Pygocentrus</taxon>
    </lineage>
</organism>
<dbReference type="OMA" id="GWKPLWT"/>
<dbReference type="GeneID" id="119265156"/>
<proteinExistence type="predicted"/>
<dbReference type="Proteomes" id="UP001501920">
    <property type="component" value="Chromosome 14"/>
</dbReference>
<evidence type="ECO:0000313" key="3">
    <source>
        <dbReference type="Proteomes" id="UP001501920"/>
    </source>
</evidence>
<dbReference type="PROSITE" id="PS50927">
    <property type="entry name" value="BULB_LECTIN"/>
    <property type="match status" value="1"/>
</dbReference>
<evidence type="ECO:0000313" key="2">
    <source>
        <dbReference type="Ensembl" id="ENSPNAP00000031646.1"/>
    </source>
</evidence>
<evidence type="ECO:0000259" key="1">
    <source>
        <dbReference type="PROSITE" id="PS50927"/>
    </source>
</evidence>
<dbReference type="OrthoDB" id="1884773at2759"/>
<dbReference type="RefSeq" id="XP_037400877.1">
    <property type="nucleotide sequence ID" value="XM_037544980.1"/>
</dbReference>
<feature type="domain" description="Bulb-type lectin" evidence="1">
    <location>
        <begin position="3"/>
        <end position="112"/>
    </location>
</feature>
<accession>A0A3B4E8P2</accession>
<reference evidence="2" key="2">
    <citation type="submission" date="2025-08" db="UniProtKB">
        <authorList>
            <consortium name="Ensembl"/>
        </authorList>
    </citation>
    <scope>IDENTIFICATION</scope>
</reference>
<sequence>MSRNFLSKNDELRKGDYLMSNNGQYKAVFQEDSNFVVYAWKPVWASDTWAANAHRLCMQRDCNLVMYTKDGTAKWHTNTHRKGEHERCRLFLCDDGKLVIDRDGEQLWSSSE</sequence>
<dbReference type="SMART" id="SM00108">
    <property type="entry name" value="B_lectin"/>
    <property type="match status" value="1"/>
</dbReference>
<dbReference type="AlphaFoldDB" id="A0A3B4E8P2"/>
<name>A0A3B4E8P2_PYGNA</name>